<comment type="caution">
    <text evidence="6">The sequence shown here is derived from an EMBL/GenBank/DDBJ whole genome shotgun (WGS) entry which is preliminary data.</text>
</comment>
<feature type="non-terminal residue" evidence="6">
    <location>
        <position position="1"/>
    </location>
</feature>
<dbReference type="PANTHER" id="PTHR46481">
    <property type="entry name" value="ZINC FINGER BED DOMAIN-CONTAINING PROTEIN 4"/>
    <property type="match status" value="1"/>
</dbReference>
<reference evidence="6" key="1">
    <citation type="submission" date="2022-07" db="EMBL/GenBank/DDBJ databases">
        <authorList>
            <person name="Trinca V."/>
            <person name="Uliana J.V.C."/>
            <person name="Torres T.T."/>
            <person name="Ward R.J."/>
            <person name="Monesi N."/>
        </authorList>
    </citation>
    <scope>NUCLEOTIDE SEQUENCE</scope>
    <source>
        <strain evidence="6">HSMRA1968</strain>
        <tissue evidence="6">Whole embryos</tissue>
    </source>
</reference>
<keyword evidence="5" id="KW-0539">Nucleus</keyword>
<evidence type="ECO:0000256" key="3">
    <source>
        <dbReference type="ARBA" id="ARBA00022771"/>
    </source>
</evidence>
<evidence type="ECO:0000313" key="6">
    <source>
        <dbReference type="EMBL" id="KAJ6642968.1"/>
    </source>
</evidence>
<proteinExistence type="predicted"/>
<gene>
    <name evidence="6" type="primary">TRAC9_2</name>
    <name evidence="6" type="ORF">Bhyg_07924</name>
</gene>
<evidence type="ECO:0000256" key="1">
    <source>
        <dbReference type="ARBA" id="ARBA00004123"/>
    </source>
</evidence>
<dbReference type="InterPro" id="IPR052035">
    <property type="entry name" value="ZnF_BED_domain_contain"/>
</dbReference>
<dbReference type="OrthoDB" id="10060245at2759"/>
<evidence type="ECO:0000256" key="5">
    <source>
        <dbReference type="ARBA" id="ARBA00023242"/>
    </source>
</evidence>
<dbReference type="AlphaFoldDB" id="A0A9Q0N3M2"/>
<sequence>MKLNHSHIFRENSTRTEQNFVFSQDRFRESLIRWIGTSSSPFCTCQQADFVKLIKNLNPEANSISAQTVKRDIMKLFEDSVKEIKIRLSKVAFTVDAWTSKNVLPFMDIRAHWINDDWTYETVMVDFSFIEGNHSGQNLCKIFVDCLERFEIPLSKVSSVTMDNVSANDTFMDFLSKYATDAGTRLSKPNNRIRCLPHVLNLSVQDILSALKVPLNDEEDRYAYLDNL</sequence>
<name>A0A9Q0N3M2_9DIPT</name>
<organism evidence="6 7">
    <name type="scientific">Pseudolycoriella hygida</name>
    <dbReference type="NCBI Taxonomy" id="35572"/>
    <lineage>
        <taxon>Eukaryota</taxon>
        <taxon>Metazoa</taxon>
        <taxon>Ecdysozoa</taxon>
        <taxon>Arthropoda</taxon>
        <taxon>Hexapoda</taxon>
        <taxon>Insecta</taxon>
        <taxon>Pterygota</taxon>
        <taxon>Neoptera</taxon>
        <taxon>Endopterygota</taxon>
        <taxon>Diptera</taxon>
        <taxon>Nematocera</taxon>
        <taxon>Sciaroidea</taxon>
        <taxon>Sciaridae</taxon>
        <taxon>Pseudolycoriella</taxon>
    </lineage>
</organism>
<dbReference type="GO" id="GO:0005634">
    <property type="term" value="C:nucleus"/>
    <property type="evidence" value="ECO:0007669"/>
    <property type="project" value="UniProtKB-SubCell"/>
</dbReference>
<dbReference type="Proteomes" id="UP001151699">
    <property type="component" value="Chromosome B"/>
</dbReference>
<dbReference type="EMBL" id="WJQU01000002">
    <property type="protein sequence ID" value="KAJ6642968.1"/>
    <property type="molecule type" value="Genomic_DNA"/>
</dbReference>
<evidence type="ECO:0000313" key="7">
    <source>
        <dbReference type="Proteomes" id="UP001151699"/>
    </source>
</evidence>
<dbReference type="SUPFAM" id="SSF53098">
    <property type="entry name" value="Ribonuclease H-like"/>
    <property type="match status" value="1"/>
</dbReference>
<accession>A0A9Q0N3M2</accession>
<dbReference type="InterPro" id="IPR012337">
    <property type="entry name" value="RNaseH-like_sf"/>
</dbReference>
<evidence type="ECO:0000256" key="2">
    <source>
        <dbReference type="ARBA" id="ARBA00022723"/>
    </source>
</evidence>
<evidence type="ECO:0000256" key="4">
    <source>
        <dbReference type="ARBA" id="ARBA00022833"/>
    </source>
</evidence>
<keyword evidence="3" id="KW-0863">Zinc-finger</keyword>
<dbReference type="GO" id="GO:0008270">
    <property type="term" value="F:zinc ion binding"/>
    <property type="evidence" value="ECO:0007669"/>
    <property type="project" value="UniProtKB-KW"/>
</dbReference>
<protein>
    <submittedName>
        <fullName evidence="6">AC9 transposase</fullName>
    </submittedName>
</protein>
<keyword evidence="2" id="KW-0479">Metal-binding</keyword>
<keyword evidence="4" id="KW-0862">Zinc</keyword>
<keyword evidence="7" id="KW-1185">Reference proteome</keyword>
<comment type="subcellular location">
    <subcellularLocation>
        <location evidence="1">Nucleus</location>
    </subcellularLocation>
</comment>
<dbReference type="PANTHER" id="PTHR46481:SF10">
    <property type="entry name" value="ZINC FINGER BED DOMAIN-CONTAINING PROTEIN 39"/>
    <property type="match status" value="1"/>
</dbReference>